<gene>
    <name evidence="1" type="ORF">BU24DRAFT_94016</name>
</gene>
<evidence type="ECO:0000313" key="1">
    <source>
        <dbReference type="EMBL" id="KAF2008601.1"/>
    </source>
</evidence>
<dbReference type="EMBL" id="ML978082">
    <property type="protein sequence ID" value="KAF2008601.1"/>
    <property type="molecule type" value="Genomic_DNA"/>
</dbReference>
<protein>
    <submittedName>
        <fullName evidence="1">Uncharacterized protein</fullName>
    </submittedName>
</protein>
<proteinExistence type="predicted"/>
<organism evidence="1 2">
    <name type="scientific">Aaosphaeria arxii CBS 175.79</name>
    <dbReference type="NCBI Taxonomy" id="1450172"/>
    <lineage>
        <taxon>Eukaryota</taxon>
        <taxon>Fungi</taxon>
        <taxon>Dikarya</taxon>
        <taxon>Ascomycota</taxon>
        <taxon>Pezizomycotina</taxon>
        <taxon>Dothideomycetes</taxon>
        <taxon>Pleosporomycetidae</taxon>
        <taxon>Pleosporales</taxon>
        <taxon>Pleosporales incertae sedis</taxon>
        <taxon>Aaosphaeria</taxon>
    </lineage>
</organism>
<reference evidence="1" key="1">
    <citation type="journal article" date="2020" name="Stud. Mycol.">
        <title>101 Dothideomycetes genomes: a test case for predicting lifestyles and emergence of pathogens.</title>
        <authorList>
            <person name="Haridas S."/>
            <person name="Albert R."/>
            <person name="Binder M."/>
            <person name="Bloem J."/>
            <person name="Labutti K."/>
            <person name="Salamov A."/>
            <person name="Andreopoulos B."/>
            <person name="Baker S."/>
            <person name="Barry K."/>
            <person name="Bills G."/>
            <person name="Bluhm B."/>
            <person name="Cannon C."/>
            <person name="Castanera R."/>
            <person name="Culley D."/>
            <person name="Daum C."/>
            <person name="Ezra D."/>
            <person name="Gonzalez J."/>
            <person name="Henrissat B."/>
            <person name="Kuo A."/>
            <person name="Liang C."/>
            <person name="Lipzen A."/>
            <person name="Lutzoni F."/>
            <person name="Magnuson J."/>
            <person name="Mondo S."/>
            <person name="Nolan M."/>
            <person name="Ohm R."/>
            <person name="Pangilinan J."/>
            <person name="Park H.-J."/>
            <person name="Ramirez L."/>
            <person name="Alfaro M."/>
            <person name="Sun H."/>
            <person name="Tritt A."/>
            <person name="Yoshinaga Y."/>
            <person name="Zwiers L.-H."/>
            <person name="Turgeon B."/>
            <person name="Goodwin S."/>
            <person name="Spatafora J."/>
            <person name="Crous P."/>
            <person name="Grigoriev I."/>
        </authorList>
    </citation>
    <scope>NUCLEOTIDE SEQUENCE</scope>
    <source>
        <strain evidence="1">CBS 175.79</strain>
    </source>
</reference>
<name>A0A6A5X6S6_9PLEO</name>
<evidence type="ECO:0000313" key="2">
    <source>
        <dbReference type="Proteomes" id="UP000799778"/>
    </source>
</evidence>
<dbReference type="Proteomes" id="UP000799778">
    <property type="component" value="Unassembled WGS sequence"/>
</dbReference>
<dbReference type="AlphaFoldDB" id="A0A6A5X6S6"/>
<keyword evidence="2" id="KW-1185">Reference proteome</keyword>
<sequence length="81" mass="9309">MGNRLRSTKYARTSYSPFALSLECLVLKQLPLRLLALLCTYLVYTHTPNRTRRRCCPKRTIINTTESSALSMSTITKVTRQ</sequence>
<dbReference type="GeneID" id="54292223"/>
<accession>A0A6A5X6S6</accession>
<dbReference type="RefSeq" id="XP_033376940.1">
    <property type="nucleotide sequence ID" value="XM_033534826.1"/>
</dbReference>